<dbReference type="InterPro" id="IPR009003">
    <property type="entry name" value="Peptidase_S1_PA"/>
</dbReference>
<dbReference type="Proteomes" id="UP001372834">
    <property type="component" value="Unassembled WGS sequence"/>
</dbReference>
<keyword evidence="8" id="KW-0812">Transmembrane</keyword>
<keyword evidence="10" id="KW-0378">Hydrolase</keyword>
<sequence>MFTFVLTRLFCRYSKIKSHNSVKDQNLFLDGAEHGYWEKGRSHWDKFVAFFGLNLIRCISLLPVVKAEHRTEQHPRARYNFIADVVEDVAAAVVCIEVKGLRLLNHIPPNGSGFLVKNDGLILTNAHVVTNRMGKTVLIKLHDGRTFPGVVEDIDLRSDLATVRIQAENLPVMKLGSSSSVRPGEWVVAIGSPLSLSNTITSGVISSTCRRSSEIGINNDGMEYLQTDASITFGNSGGPLVNLDGEVIGINCIKIAGGISFAIPIDYAKVFLKRMEEKRRKRSRLSSLRYTGMTTYNMTPDMLKRMELGEEIKSALLVTKVEWGSPAHTSGLKRGDVVTHINSSSVSDVNATCEALESGKPLNMTVIRNGSHREIFIVPEHLKNTL</sequence>
<comment type="catalytic activity">
    <reaction evidence="1">
        <text>Cleavage of non-polar aliphatic amino-acids at the P1 position, with a preference for Val, Ile and Met. At the P2 and P3 positions, Arg is selected most strongly with a secondary preference for other hydrophilic residues.</text>
        <dbReference type="EC" id="3.4.21.108"/>
    </reaction>
</comment>
<dbReference type="EMBL" id="JAWJWE010000036">
    <property type="protein sequence ID" value="KAK6628585.1"/>
    <property type="molecule type" value="Genomic_DNA"/>
</dbReference>
<keyword evidence="12" id="KW-0809">Transit peptide</keyword>
<evidence type="ECO:0000256" key="15">
    <source>
        <dbReference type="ARBA" id="ARBA00023136"/>
    </source>
</evidence>
<evidence type="ECO:0000256" key="17">
    <source>
        <dbReference type="ARBA" id="ARBA00029644"/>
    </source>
</evidence>
<dbReference type="PROSITE" id="PS50106">
    <property type="entry name" value="PDZ"/>
    <property type="match status" value="1"/>
</dbReference>
<name>A0AAN8P282_POLSC</name>
<dbReference type="GO" id="GO:0006915">
    <property type="term" value="P:apoptotic process"/>
    <property type="evidence" value="ECO:0007669"/>
    <property type="project" value="UniProtKB-KW"/>
</dbReference>
<protein>
    <recommendedName>
        <fullName evidence="6">Serine protease HTRA2, mitochondrial</fullName>
        <ecNumber evidence="5">3.4.21.108</ecNumber>
    </recommendedName>
    <alternativeName>
        <fullName evidence="17">High temperature requirement protein A2</fullName>
    </alternativeName>
</protein>
<dbReference type="Pfam" id="PF13365">
    <property type="entry name" value="Trypsin_2"/>
    <property type="match status" value="1"/>
</dbReference>
<reference evidence="20 21" key="1">
    <citation type="submission" date="2023-10" db="EMBL/GenBank/DDBJ databases">
        <title>Genomes of two closely related lineages of the louse Polyplax serrata with different host specificities.</title>
        <authorList>
            <person name="Martinu J."/>
            <person name="Tarabai H."/>
            <person name="Stefka J."/>
            <person name="Hypsa V."/>
        </authorList>
    </citation>
    <scope>NUCLEOTIDE SEQUENCE [LARGE SCALE GENOMIC DNA]</scope>
    <source>
        <strain evidence="20">HR10_N</strain>
    </source>
</reference>
<keyword evidence="9" id="KW-0053">Apoptosis</keyword>
<dbReference type="GO" id="GO:0005758">
    <property type="term" value="C:mitochondrial intermembrane space"/>
    <property type="evidence" value="ECO:0007669"/>
    <property type="project" value="UniProtKB-SubCell"/>
</dbReference>
<evidence type="ECO:0000256" key="5">
    <source>
        <dbReference type="ARBA" id="ARBA00013033"/>
    </source>
</evidence>
<dbReference type="EC" id="3.4.21.108" evidence="5"/>
<evidence type="ECO:0000313" key="20">
    <source>
        <dbReference type="EMBL" id="KAK6628585.1"/>
    </source>
</evidence>
<dbReference type="PANTHER" id="PTHR22939:SF129">
    <property type="entry name" value="SERINE PROTEASE HTRA2, MITOCHONDRIAL"/>
    <property type="match status" value="1"/>
</dbReference>
<dbReference type="InterPro" id="IPR001940">
    <property type="entry name" value="Peptidase_S1C"/>
</dbReference>
<dbReference type="GO" id="GO:0007005">
    <property type="term" value="P:mitochondrion organization"/>
    <property type="evidence" value="ECO:0007669"/>
    <property type="project" value="UniProtKB-ARBA"/>
</dbReference>
<evidence type="ECO:0000256" key="6">
    <source>
        <dbReference type="ARBA" id="ARBA00016929"/>
    </source>
</evidence>
<keyword evidence="15" id="KW-0472">Membrane</keyword>
<dbReference type="InterPro" id="IPR001478">
    <property type="entry name" value="PDZ"/>
</dbReference>
<dbReference type="AlphaFoldDB" id="A0AAN8P282"/>
<comment type="function">
    <text evidence="18">Serine protease that shows proteolytic activity against a non-specific substrate beta-casein. Promotes or induces cell death either by direct binding to and inhibition of BIRC proteins (also called inhibitor of apoptosis proteins, IAPs), leading to an increase in caspase activity, or by a BIRC inhibition-independent, caspase-independent and serine protease activity-dependent mechanism. Can antagonize antiapoptotic activity of th/Diap1 by directly inducing the degradation of th/Diap1.</text>
</comment>
<accession>A0AAN8P282</accession>
<dbReference type="SUPFAM" id="SSF50156">
    <property type="entry name" value="PDZ domain-like"/>
    <property type="match status" value="1"/>
</dbReference>
<keyword evidence="7" id="KW-0645">Protease</keyword>
<feature type="domain" description="PDZ" evidence="19">
    <location>
        <begin position="307"/>
        <end position="370"/>
    </location>
</feature>
<dbReference type="GO" id="GO:0004252">
    <property type="term" value="F:serine-type endopeptidase activity"/>
    <property type="evidence" value="ECO:0007669"/>
    <property type="project" value="InterPro"/>
</dbReference>
<evidence type="ECO:0000256" key="11">
    <source>
        <dbReference type="ARBA" id="ARBA00022825"/>
    </source>
</evidence>
<dbReference type="InterPro" id="IPR041489">
    <property type="entry name" value="PDZ_6"/>
</dbReference>
<keyword evidence="14" id="KW-0496">Mitochondrion</keyword>
<dbReference type="Pfam" id="PF17820">
    <property type="entry name" value="PDZ_6"/>
    <property type="match status" value="1"/>
</dbReference>
<evidence type="ECO:0000256" key="14">
    <source>
        <dbReference type="ARBA" id="ARBA00023128"/>
    </source>
</evidence>
<evidence type="ECO:0000256" key="2">
    <source>
        <dbReference type="ARBA" id="ARBA00004304"/>
    </source>
</evidence>
<evidence type="ECO:0000256" key="7">
    <source>
        <dbReference type="ARBA" id="ARBA00022670"/>
    </source>
</evidence>
<evidence type="ECO:0000256" key="4">
    <source>
        <dbReference type="ARBA" id="ARBA00010541"/>
    </source>
</evidence>
<evidence type="ECO:0000256" key="18">
    <source>
        <dbReference type="ARBA" id="ARBA00035606"/>
    </source>
</evidence>
<comment type="caution">
    <text evidence="20">The sequence shown here is derived from an EMBL/GenBank/DDBJ whole genome shotgun (WGS) entry which is preliminary data.</text>
</comment>
<evidence type="ECO:0000256" key="16">
    <source>
        <dbReference type="ARBA" id="ARBA00023145"/>
    </source>
</evidence>
<keyword evidence="11" id="KW-0720">Serine protease</keyword>
<evidence type="ECO:0000259" key="19">
    <source>
        <dbReference type="PROSITE" id="PS50106"/>
    </source>
</evidence>
<dbReference type="GO" id="GO:0043065">
    <property type="term" value="P:positive regulation of apoptotic process"/>
    <property type="evidence" value="ECO:0007669"/>
    <property type="project" value="UniProtKB-ARBA"/>
</dbReference>
<dbReference type="Gene3D" id="2.40.10.120">
    <property type="match status" value="1"/>
</dbReference>
<comment type="subcellular location">
    <subcellularLocation>
        <location evidence="3">Mitochondrion intermembrane space</location>
        <topology evidence="3">Single-pass membrane protein</topology>
    </subcellularLocation>
    <subcellularLocation>
        <location evidence="2">Mitochondrion membrane</location>
        <topology evidence="2">Single-pass membrane protein</topology>
    </subcellularLocation>
</comment>
<evidence type="ECO:0000256" key="3">
    <source>
        <dbReference type="ARBA" id="ARBA00004375"/>
    </source>
</evidence>
<keyword evidence="13" id="KW-1133">Transmembrane helix</keyword>
<dbReference type="SUPFAM" id="SSF50494">
    <property type="entry name" value="Trypsin-like serine proteases"/>
    <property type="match status" value="1"/>
</dbReference>
<organism evidence="20 21">
    <name type="scientific">Polyplax serrata</name>
    <name type="common">Common mouse louse</name>
    <dbReference type="NCBI Taxonomy" id="468196"/>
    <lineage>
        <taxon>Eukaryota</taxon>
        <taxon>Metazoa</taxon>
        <taxon>Ecdysozoa</taxon>
        <taxon>Arthropoda</taxon>
        <taxon>Hexapoda</taxon>
        <taxon>Insecta</taxon>
        <taxon>Pterygota</taxon>
        <taxon>Neoptera</taxon>
        <taxon>Paraneoptera</taxon>
        <taxon>Psocodea</taxon>
        <taxon>Troctomorpha</taxon>
        <taxon>Phthiraptera</taxon>
        <taxon>Anoplura</taxon>
        <taxon>Polyplacidae</taxon>
        <taxon>Polyplax</taxon>
    </lineage>
</organism>
<evidence type="ECO:0000256" key="12">
    <source>
        <dbReference type="ARBA" id="ARBA00022946"/>
    </source>
</evidence>
<evidence type="ECO:0000256" key="10">
    <source>
        <dbReference type="ARBA" id="ARBA00022801"/>
    </source>
</evidence>
<evidence type="ECO:0000256" key="8">
    <source>
        <dbReference type="ARBA" id="ARBA00022692"/>
    </source>
</evidence>
<keyword evidence="16" id="KW-0865">Zymogen</keyword>
<dbReference type="InterPro" id="IPR036034">
    <property type="entry name" value="PDZ_sf"/>
</dbReference>
<evidence type="ECO:0000256" key="13">
    <source>
        <dbReference type="ARBA" id="ARBA00022989"/>
    </source>
</evidence>
<dbReference type="GO" id="GO:0006508">
    <property type="term" value="P:proteolysis"/>
    <property type="evidence" value="ECO:0007669"/>
    <property type="project" value="UniProtKB-KW"/>
</dbReference>
<dbReference type="Gene3D" id="2.30.42.10">
    <property type="match status" value="1"/>
</dbReference>
<dbReference type="PRINTS" id="PR00834">
    <property type="entry name" value="PROTEASES2C"/>
</dbReference>
<dbReference type="FunFam" id="2.40.10.120:FF:000004">
    <property type="entry name" value="Serine protease HTRA2, mitochondrial"/>
    <property type="match status" value="1"/>
</dbReference>
<evidence type="ECO:0000256" key="9">
    <source>
        <dbReference type="ARBA" id="ARBA00022703"/>
    </source>
</evidence>
<comment type="similarity">
    <text evidence="4">Belongs to the peptidase S1C family.</text>
</comment>
<evidence type="ECO:0000256" key="1">
    <source>
        <dbReference type="ARBA" id="ARBA00001760"/>
    </source>
</evidence>
<dbReference type="PANTHER" id="PTHR22939">
    <property type="entry name" value="SERINE PROTEASE FAMILY S1C HTRA-RELATED"/>
    <property type="match status" value="1"/>
</dbReference>
<dbReference type="GO" id="GO:0031966">
    <property type="term" value="C:mitochondrial membrane"/>
    <property type="evidence" value="ECO:0007669"/>
    <property type="project" value="UniProtKB-SubCell"/>
</dbReference>
<evidence type="ECO:0000313" key="21">
    <source>
        <dbReference type="Proteomes" id="UP001372834"/>
    </source>
</evidence>
<proteinExistence type="inferred from homology"/>
<gene>
    <name evidence="20" type="ORF">RUM43_002400</name>
</gene>